<dbReference type="Gene3D" id="1.10.150.130">
    <property type="match status" value="1"/>
</dbReference>
<accession>A0A1G8W0X6</accession>
<dbReference type="PROSITE" id="PS51898">
    <property type="entry name" value="TYR_RECOMBINASE"/>
    <property type="match status" value="1"/>
</dbReference>
<evidence type="ECO:0000256" key="1">
    <source>
        <dbReference type="ARBA" id="ARBA00022908"/>
    </source>
</evidence>
<dbReference type="InterPro" id="IPR050090">
    <property type="entry name" value="Tyrosine_recombinase_XerCD"/>
</dbReference>
<dbReference type="EMBL" id="FNFC01000008">
    <property type="protein sequence ID" value="SDJ71972.1"/>
    <property type="molecule type" value="Genomic_DNA"/>
</dbReference>
<evidence type="ECO:0000313" key="8">
    <source>
        <dbReference type="EMBL" id="SDJ71972.1"/>
    </source>
</evidence>
<dbReference type="RefSeq" id="WP_092702216.1">
    <property type="nucleotide sequence ID" value="NZ_FNFC01000008.1"/>
</dbReference>
<gene>
    <name evidence="8" type="ORF">SAMN05216226_10813</name>
</gene>
<evidence type="ECO:0000256" key="5">
    <source>
        <dbReference type="SAM" id="MobiDB-lite"/>
    </source>
</evidence>
<dbReference type="PANTHER" id="PTHR30349:SF41">
    <property type="entry name" value="INTEGRASE_RECOMBINASE PROTEIN MJ0367-RELATED"/>
    <property type="match status" value="1"/>
</dbReference>
<dbReference type="OrthoDB" id="198497at2157"/>
<name>A0A1G8W0X6_9EURY</name>
<reference evidence="8 9" key="1">
    <citation type="submission" date="2016-10" db="EMBL/GenBank/DDBJ databases">
        <authorList>
            <person name="de Groot N.N."/>
        </authorList>
    </citation>
    <scope>NUCLEOTIDE SEQUENCE [LARGE SCALE GENOMIC DNA]</scope>
    <source>
        <strain evidence="8 9">IBRC-M10015</strain>
    </source>
</reference>
<proteinExistence type="predicted"/>
<evidence type="ECO:0000259" key="7">
    <source>
        <dbReference type="PROSITE" id="PS51900"/>
    </source>
</evidence>
<feature type="compositionally biased region" description="Polar residues" evidence="5">
    <location>
        <begin position="346"/>
        <end position="355"/>
    </location>
</feature>
<feature type="region of interest" description="Disordered" evidence="5">
    <location>
        <begin position="319"/>
        <end position="355"/>
    </location>
</feature>
<dbReference type="InterPro" id="IPR011010">
    <property type="entry name" value="DNA_brk_join_enz"/>
</dbReference>
<sequence length="355" mass="41286">MSRQRPSPEELTPREARDRYLRRRRPDASDRSISTWEYRLKLFTEWCDSIGIRNVGDLQRYDIDEFYELRSSEIAPATLEGEMWTFKMFMRFLEDIGAVDEGLADAVRIPDLDEEDRTNDTKLHTDAALALLRYYRNSPKHYGSRLHAFFELAWVTGARQGGIRALDLQDCDLDGSPYVEFRHRPETDTPLKNKIRGERPVALPEPTATALKAYIDNERHDVRDEFGRQPLLACTNGRPVTNTMRTWSYIATQPCLHSECPHGKSRESCEWVDVHHGSKCPSSRSPHPIRTGAITYLLNAGWPPEDVAERVNSSVETIEQHYDKADPEERRRRLRDRMEDRRRSLVVNTEFNHDS</sequence>
<keyword evidence="3" id="KW-0233">DNA recombination</keyword>
<evidence type="ECO:0000313" key="9">
    <source>
        <dbReference type="Proteomes" id="UP000198856"/>
    </source>
</evidence>
<dbReference type="Proteomes" id="UP000198856">
    <property type="component" value="Unassembled WGS sequence"/>
</dbReference>
<evidence type="ECO:0000256" key="3">
    <source>
        <dbReference type="ARBA" id="ARBA00023172"/>
    </source>
</evidence>
<organism evidence="8 9">
    <name type="scientific">Halovenus aranensis</name>
    <dbReference type="NCBI Taxonomy" id="890420"/>
    <lineage>
        <taxon>Archaea</taxon>
        <taxon>Methanobacteriati</taxon>
        <taxon>Methanobacteriota</taxon>
        <taxon>Stenosarchaea group</taxon>
        <taxon>Halobacteria</taxon>
        <taxon>Halobacteriales</taxon>
        <taxon>Haloarculaceae</taxon>
        <taxon>Halovenus</taxon>
    </lineage>
</organism>
<dbReference type="Pfam" id="PF00589">
    <property type="entry name" value="Phage_integrase"/>
    <property type="match status" value="1"/>
</dbReference>
<evidence type="ECO:0000256" key="2">
    <source>
        <dbReference type="ARBA" id="ARBA00023125"/>
    </source>
</evidence>
<feature type="domain" description="Tyr recombinase" evidence="6">
    <location>
        <begin position="118"/>
        <end position="335"/>
    </location>
</feature>
<keyword evidence="1" id="KW-0229">DNA integration</keyword>
<dbReference type="InterPro" id="IPR002104">
    <property type="entry name" value="Integrase_catalytic"/>
</dbReference>
<evidence type="ECO:0000259" key="6">
    <source>
        <dbReference type="PROSITE" id="PS51898"/>
    </source>
</evidence>
<dbReference type="PROSITE" id="PS51900">
    <property type="entry name" value="CB"/>
    <property type="match status" value="1"/>
</dbReference>
<dbReference type="CDD" id="cd00397">
    <property type="entry name" value="DNA_BRE_C"/>
    <property type="match status" value="1"/>
</dbReference>
<protein>
    <submittedName>
        <fullName evidence="8">Phage integrase family protein</fullName>
    </submittedName>
</protein>
<keyword evidence="2 4" id="KW-0238">DNA-binding</keyword>
<dbReference type="PANTHER" id="PTHR30349">
    <property type="entry name" value="PHAGE INTEGRASE-RELATED"/>
    <property type="match status" value="1"/>
</dbReference>
<dbReference type="GO" id="GO:0015074">
    <property type="term" value="P:DNA integration"/>
    <property type="evidence" value="ECO:0007669"/>
    <property type="project" value="UniProtKB-KW"/>
</dbReference>
<feature type="domain" description="Core-binding (CB)" evidence="7">
    <location>
        <begin position="11"/>
        <end position="94"/>
    </location>
</feature>
<evidence type="ECO:0000256" key="4">
    <source>
        <dbReference type="PROSITE-ProRule" id="PRU01248"/>
    </source>
</evidence>
<dbReference type="GO" id="GO:0003677">
    <property type="term" value="F:DNA binding"/>
    <property type="evidence" value="ECO:0007669"/>
    <property type="project" value="UniProtKB-UniRule"/>
</dbReference>
<dbReference type="GO" id="GO:0006310">
    <property type="term" value="P:DNA recombination"/>
    <property type="evidence" value="ECO:0007669"/>
    <property type="project" value="UniProtKB-KW"/>
</dbReference>
<dbReference type="InterPro" id="IPR013762">
    <property type="entry name" value="Integrase-like_cat_sf"/>
</dbReference>
<dbReference type="InterPro" id="IPR010998">
    <property type="entry name" value="Integrase_recombinase_N"/>
</dbReference>
<dbReference type="STRING" id="890420.SAMN05216226_10813"/>
<dbReference type="Gene3D" id="1.10.443.10">
    <property type="entry name" value="Intergrase catalytic core"/>
    <property type="match status" value="1"/>
</dbReference>
<dbReference type="InterPro" id="IPR044068">
    <property type="entry name" value="CB"/>
</dbReference>
<dbReference type="SUPFAM" id="SSF56349">
    <property type="entry name" value="DNA breaking-rejoining enzymes"/>
    <property type="match status" value="1"/>
</dbReference>
<feature type="compositionally biased region" description="Basic and acidic residues" evidence="5">
    <location>
        <begin position="319"/>
        <end position="343"/>
    </location>
</feature>
<dbReference type="AlphaFoldDB" id="A0A1G8W0X6"/>
<keyword evidence="9" id="KW-1185">Reference proteome</keyword>